<reference evidence="6 7" key="1">
    <citation type="journal article" date="2010" name="Science">
        <title>Genomic analysis of organismal complexity in the multicellular green alga Volvox carteri.</title>
        <authorList>
            <person name="Prochnik S.E."/>
            <person name="Umen J."/>
            <person name="Nedelcu A.M."/>
            <person name="Hallmann A."/>
            <person name="Miller S.M."/>
            <person name="Nishii I."/>
            <person name="Ferris P."/>
            <person name="Kuo A."/>
            <person name="Mitros T."/>
            <person name="Fritz-Laylin L.K."/>
            <person name="Hellsten U."/>
            <person name="Chapman J."/>
            <person name="Simakov O."/>
            <person name="Rensing S.A."/>
            <person name="Terry A."/>
            <person name="Pangilinan J."/>
            <person name="Kapitonov V."/>
            <person name="Jurka J."/>
            <person name="Salamov A."/>
            <person name="Shapiro H."/>
            <person name="Schmutz J."/>
            <person name="Grimwood J."/>
            <person name="Lindquist E."/>
            <person name="Lucas S."/>
            <person name="Grigoriev I.V."/>
            <person name="Schmitt R."/>
            <person name="Kirk D."/>
            <person name="Rokhsar D.S."/>
        </authorList>
    </citation>
    <scope>NUCLEOTIDE SEQUENCE [LARGE SCALE GENOMIC DNA]</scope>
    <source>
        <strain evidence="7">f. Nagariensis / Eve</strain>
    </source>
</reference>
<dbReference type="GO" id="GO:0004144">
    <property type="term" value="F:diacylglycerol O-acyltransferase activity"/>
    <property type="evidence" value="ECO:0007669"/>
    <property type="project" value="UniProtKB-ARBA"/>
</dbReference>
<organism evidence="7">
    <name type="scientific">Volvox carteri f. nagariensis</name>
    <dbReference type="NCBI Taxonomy" id="3068"/>
    <lineage>
        <taxon>Eukaryota</taxon>
        <taxon>Viridiplantae</taxon>
        <taxon>Chlorophyta</taxon>
        <taxon>core chlorophytes</taxon>
        <taxon>Chlorophyceae</taxon>
        <taxon>CS clade</taxon>
        <taxon>Chlamydomonadales</taxon>
        <taxon>Volvocaceae</taxon>
        <taxon>Volvox</taxon>
    </lineage>
</organism>
<dbReference type="AlphaFoldDB" id="D8UHG8"/>
<evidence type="ECO:0000256" key="1">
    <source>
        <dbReference type="ARBA" id="ARBA00005420"/>
    </source>
</evidence>
<dbReference type="InParanoid" id="D8UHG8"/>
<dbReference type="FunCoup" id="D8UHG8">
    <property type="interactions" value="24"/>
</dbReference>
<evidence type="ECO:0000259" key="5">
    <source>
        <dbReference type="Pfam" id="PF00975"/>
    </source>
</evidence>
<feature type="compositionally biased region" description="Pro residues" evidence="4">
    <location>
        <begin position="129"/>
        <end position="144"/>
    </location>
</feature>
<dbReference type="Pfam" id="PF03982">
    <property type="entry name" value="DAGAT"/>
    <property type="match status" value="1"/>
</dbReference>
<dbReference type="eggNOG" id="ENOG502QQUD">
    <property type="taxonomic scope" value="Eukaryota"/>
</dbReference>
<evidence type="ECO:0000256" key="2">
    <source>
        <dbReference type="ARBA" id="ARBA00022679"/>
    </source>
</evidence>
<evidence type="ECO:0000313" key="6">
    <source>
        <dbReference type="EMBL" id="EFJ40850.1"/>
    </source>
</evidence>
<dbReference type="KEGG" id="vcn:VOLCADRAFT_107962"/>
<dbReference type="InterPro" id="IPR029058">
    <property type="entry name" value="AB_hydrolase_fold"/>
</dbReference>
<dbReference type="Proteomes" id="UP000001058">
    <property type="component" value="Unassembled WGS sequence"/>
</dbReference>
<gene>
    <name evidence="6" type="ORF">VOLCADRAFT_107962</name>
</gene>
<proteinExistence type="inferred from homology"/>
<dbReference type="PANTHER" id="PTHR22753:SF14">
    <property type="entry name" value="MONOACYLGLYCEROL_DIACYLGLYCEROL O-ACYLTRANSFERASE"/>
    <property type="match status" value="1"/>
</dbReference>
<dbReference type="GeneID" id="9623215"/>
<dbReference type="EMBL" id="GL378406">
    <property type="protein sequence ID" value="EFJ40850.1"/>
    <property type="molecule type" value="Genomic_DNA"/>
</dbReference>
<dbReference type="InterPro" id="IPR001031">
    <property type="entry name" value="Thioesterase"/>
</dbReference>
<dbReference type="SUPFAM" id="SSF53474">
    <property type="entry name" value="alpha/beta-Hydrolases"/>
    <property type="match status" value="1"/>
</dbReference>
<dbReference type="InterPro" id="IPR007130">
    <property type="entry name" value="DAGAT"/>
</dbReference>
<keyword evidence="2" id="KW-0808">Transferase</keyword>
<dbReference type="Pfam" id="PF00975">
    <property type="entry name" value="Thioesterase"/>
    <property type="match status" value="1"/>
</dbReference>
<feature type="domain" description="Thioesterase" evidence="5">
    <location>
        <begin position="251"/>
        <end position="333"/>
    </location>
</feature>
<comment type="similarity">
    <text evidence="1">Belongs to the diacylglycerol acyltransferase family.</text>
</comment>
<evidence type="ECO:0000256" key="4">
    <source>
        <dbReference type="SAM" id="MobiDB-lite"/>
    </source>
</evidence>
<dbReference type="RefSeq" id="XP_002958119.1">
    <property type="nucleotide sequence ID" value="XM_002958073.1"/>
</dbReference>
<dbReference type="PANTHER" id="PTHR22753">
    <property type="entry name" value="TRANSMEMBRANE PROTEIN 68"/>
    <property type="match status" value="1"/>
</dbReference>
<name>D8UHG8_VOLCA</name>
<sequence length="630" mass="67420">MQLQLRPICVNAPLSAARAAAGSRLPLPCTQRRASPLAAKSAVDAQVVEATEALEPVMEDAAVDVQDAQIAEVSEREMLLAGDDGNAHFSTALAAAVEVVGAPAEAAAAVTAAEGAAAREAEGHAAEAAPPPTTTTPPPPPPLRRAPVVDLPLAALISQSSTRPPRPFPPPLDLPRLREALLGEPTIGPIFNNLFELSRRRQVAAAADSTTTTVAAAAAAAADPSSVGPLLYTPHFPRAARSPPASSLPLLVYLPGIDGTGLAAYRQFPGLSTRFDLRAVFLPPEDRTPFHGLVDSLAQQLEDEVAPLDPSRPVYLLGESFGAILAIELARRLSCVDRLVLVNPATSFDRSPWPSLGPLLPALPPEVYGMLPLALSPLLANPLAMAAWNVSPTDPPPQQAVDVLYGLLDLFPELSSLRVALPPDTLRWRLELLRSGAEAANSGLGKGGEAALLYPGGVREALKLRDEQYQLIWPRRAEFVRMAVKLGATIVPFAAVGAEEGVELLLDRRELLGLPGLGEWLRGQQEGVTKARRGVSVSEDVEESFIPPLVAPKAPARFYFRFAAPIHTDPRDAEDRQAMSQLYNRVRSEVEGCLGYLLRKREQDPYKDLLPRLLYESSWGGRRQAPTFKP</sequence>
<evidence type="ECO:0000256" key="3">
    <source>
        <dbReference type="ARBA" id="ARBA00023315"/>
    </source>
</evidence>
<keyword evidence="3" id="KW-0012">Acyltransferase</keyword>
<dbReference type="Gene3D" id="3.40.50.1820">
    <property type="entry name" value="alpha/beta hydrolase"/>
    <property type="match status" value="1"/>
</dbReference>
<keyword evidence="7" id="KW-1185">Reference proteome</keyword>
<evidence type="ECO:0000313" key="7">
    <source>
        <dbReference type="Proteomes" id="UP000001058"/>
    </source>
</evidence>
<dbReference type="GO" id="GO:0016020">
    <property type="term" value="C:membrane"/>
    <property type="evidence" value="ECO:0007669"/>
    <property type="project" value="TreeGrafter"/>
</dbReference>
<accession>D8UHG8</accession>
<feature type="region of interest" description="Disordered" evidence="4">
    <location>
        <begin position="115"/>
        <end position="146"/>
    </location>
</feature>
<protein>
    <recommendedName>
        <fullName evidence="5">Thioesterase domain-containing protein</fullName>
    </recommendedName>
</protein>
<dbReference type="STRING" id="3068.D8UHG8"/>
<dbReference type="OrthoDB" id="44277at2759"/>